<organism evidence="7 8">
    <name type="scientific">Mya arenaria</name>
    <name type="common">Soft-shell clam</name>
    <dbReference type="NCBI Taxonomy" id="6604"/>
    <lineage>
        <taxon>Eukaryota</taxon>
        <taxon>Metazoa</taxon>
        <taxon>Spiralia</taxon>
        <taxon>Lophotrochozoa</taxon>
        <taxon>Mollusca</taxon>
        <taxon>Bivalvia</taxon>
        <taxon>Autobranchia</taxon>
        <taxon>Heteroconchia</taxon>
        <taxon>Euheterodonta</taxon>
        <taxon>Imparidentia</taxon>
        <taxon>Neoheterodontei</taxon>
        <taxon>Myida</taxon>
        <taxon>Myoidea</taxon>
        <taxon>Myidae</taxon>
        <taxon>Mya</taxon>
    </lineage>
</organism>
<evidence type="ECO:0000256" key="5">
    <source>
        <dbReference type="ARBA" id="ARBA00023180"/>
    </source>
</evidence>
<dbReference type="InterPro" id="IPR051940">
    <property type="entry name" value="Chitin_bind-dev_reg"/>
</dbReference>
<keyword evidence="8" id="KW-1185">Reference proteome</keyword>
<keyword evidence="5" id="KW-0325">Glycoprotein</keyword>
<dbReference type="InterPro" id="IPR036508">
    <property type="entry name" value="Chitin-bd_dom_sf"/>
</dbReference>
<evidence type="ECO:0000313" key="7">
    <source>
        <dbReference type="EMBL" id="WAR27974.1"/>
    </source>
</evidence>
<dbReference type="InterPro" id="IPR002557">
    <property type="entry name" value="Chitin-bd_dom"/>
</dbReference>
<dbReference type="Proteomes" id="UP001164746">
    <property type="component" value="Chromosome 15"/>
</dbReference>
<keyword evidence="2" id="KW-0732">Signal</keyword>
<evidence type="ECO:0000256" key="2">
    <source>
        <dbReference type="ARBA" id="ARBA00022729"/>
    </source>
</evidence>
<gene>
    <name evidence="7" type="ORF">MAR_013678</name>
</gene>
<feature type="domain" description="Chitin-binding type-2" evidence="6">
    <location>
        <begin position="394"/>
        <end position="456"/>
    </location>
</feature>
<feature type="domain" description="Chitin-binding type-2" evidence="6">
    <location>
        <begin position="1302"/>
        <end position="1365"/>
    </location>
</feature>
<evidence type="ECO:0000259" key="6">
    <source>
        <dbReference type="PROSITE" id="PS50940"/>
    </source>
</evidence>
<accession>A0ABY7G374</accession>
<dbReference type="Gene3D" id="2.170.140.10">
    <property type="entry name" value="Chitin binding domain"/>
    <property type="match status" value="4"/>
</dbReference>
<dbReference type="PROSITE" id="PS50940">
    <property type="entry name" value="CHIT_BIND_II"/>
    <property type="match status" value="10"/>
</dbReference>
<evidence type="ECO:0000256" key="3">
    <source>
        <dbReference type="ARBA" id="ARBA00022737"/>
    </source>
</evidence>
<protein>
    <recommendedName>
        <fullName evidence="6">Chitin-binding type-2 domain-containing protein</fullName>
    </recommendedName>
</protein>
<feature type="domain" description="Chitin-binding type-2" evidence="6">
    <location>
        <begin position="544"/>
        <end position="606"/>
    </location>
</feature>
<dbReference type="PANTHER" id="PTHR23301">
    <property type="entry name" value="CHITIN BINDING PERITROPHIN-A"/>
    <property type="match status" value="1"/>
</dbReference>
<feature type="domain" description="Chitin-binding type-2" evidence="6">
    <location>
        <begin position="101"/>
        <end position="163"/>
    </location>
</feature>
<sequence>MDWKGKIIVLSICTYILILPTNARMKRGKYEFLESFCKGPDVYVAIPWDCTGYVHCSNLGNQPDAYWIECPLNLYYSMEHRTCMWPKDSKRPCPALKDIIENYCLDNPVIRFQNPDHCAQYYDCSDASFTPGLGPYLKECTFPMLYDPTTNMCTNRLSVNCMDRFTPSNKCDYVQHAGTGVNCEVITTPGCEGMPDGPNPYPNRLLTAYYLMCRGNRTVSTQMCTNGDVFDPIKFACTKDIDMLSIEVYCAQHLGDERDSPANCAQYIDCRPSVSHPTLGRHMAECPYPQLFSSISGRCENYEMVQCGTRYEPRAPCEYATLVGSGSVTNCQGTYYSCVGLPDGPNPVPSGLIDTKYVMCQTDRTVDVTDCPAGKVYDHAQKLCTITADQDLITTQCTQNPFAMLPDPDNCARYFNCSQRVTLPNLVQYQEECDYPFLFNTQTSACDDFSVVACGTRLEPKAPCDYLSTTTKCEGPLCSLPCLERSPSCVGMPNGNNTYPGRDLSPFYMTCLGERTQTVGICRFGVYDPTLRACTTELDPISIELFCQKNPTGIIPHYTNCARYYNCSSATPTPEGNSYLQECLYPQLFNLDKMTCDPYSTVQCTFRYEPKGPCEYIQNQACPGGAATCLPCEQRIPSCLGLENGNNSFPGRDNFHVVCQDQRTMFVRECVGETFDPLTRACKVAERFDINRPGKFCALNPTATVASPLSCAQYFDCSSQVTELGKYKRECPYPQLFDELSGRCAPYNLVSCGGRFVAVDPLRRCAGNGIYDPMRGCQVAFDIGNPVPYCTAYPNALLPNPDNCAQFFDCRQQNTMFGNYLRECPYLQLYSDADKTCHSFDRVPCGDYLQNVQCYDPAGCPPCPSLKPSCLGLPNGNNSFPGRPKEFIVCAAERTIAMEQCVFDFDVMRRECGQNMSDPMIFCSLRPNGVMPHPSRCHQYFDCRQFSTRYGETYLSECTYPALFDERLGVCANFMDVQCGARYEPLSACPGCMPCESRFVSCEGKLDGNNSYPGQEMSRRFTVCQKGRTFGEGSCPTGYFDPVKRVCSTRLDAVSIQLLCQQSPGLVVTNPLHCAQYIDCSNTSVAEGTFLRECPYPMLFHEDTLVCQNFTTGLPDGDNPHPGRELTEHYIVCQQGRTMAALTCSNGVFFPDKRECNVVLDEAMAVQFCGANPSAIVPHQMNCAQYFDCNQAVYPQLFDELTNMCRNFSDVSCGMRFEAQAPCEYLQTRCLSSAVNCTPCPERLPSCIGLPNGNNPFPTRPNSQYYVNCFMNRTVAVEVCQVSLFDPVTRECSSVIDAGVLRGFCQENPSVLIPDPNHCARFYNCSDPSVRQGLGVPHLHECKYPRLFGYGGTSCQLFTEITCETRYEPKAPCEYVENQCFNATCAPCLENYPTCVDKQDGSNHFPGREGTEYYIVCYKHRTVAIVTCTTGFYNHASRSCEVVNPNTGAVGGSGSVFK</sequence>
<evidence type="ECO:0000256" key="4">
    <source>
        <dbReference type="ARBA" id="ARBA00023157"/>
    </source>
</evidence>
<feature type="domain" description="Chitin-binding type-2" evidence="6">
    <location>
        <begin position="34"/>
        <end position="95"/>
    </location>
</feature>
<feature type="domain" description="Chitin-binding type-2" evidence="6">
    <location>
        <begin position="920"/>
        <end position="981"/>
    </location>
</feature>
<feature type="domain" description="Chitin-binding type-2" evidence="6">
    <location>
        <begin position="787"/>
        <end position="847"/>
    </location>
</feature>
<keyword evidence="1" id="KW-0147">Chitin-binding</keyword>
<reference evidence="7" key="1">
    <citation type="submission" date="2022-11" db="EMBL/GenBank/DDBJ databases">
        <title>Centuries of genome instability and evolution in soft-shell clam transmissible cancer (bioRxiv).</title>
        <authorList>
            <person name="Hart S.F.M."/>
            <person name="Yonemitsu M.A."/>
            <person name="Giersch R.M."/>
            <person name="Beal B.F."/>
            <person name="Arriagada G."/>
            <person name="Davis B.W."/>
            <person name="Ostrander E.A."/>
            <person name="Goff S.P."/>
            <person name="Metzger M.J."/>
        </authorList>
    </citation>
    <scope>NUCLEOTIDE SEQUENCE</scope>
    <source>
        <strain evidence="7">MELC-2E11</strain>
        <tissue evidence="7">Siphon/mantle</tissue>
    </source>
</reference>
<feature type="domain" description="Chitin-binding type-2" evidence="6">
    <location>
        <begin position="1057"/>
        <end position="1107"/>
    </location>
</feature>
<dbReference type="SMART" id="SM00494">
    <property type="entry name" value="ChtBD2"/>
    <property type="match status" value="13"/>
</dbReference>
<dbReference type="SUPFAM" id="SSF57625">
    <property type="entry name" value="Invertebrate chitin-binding proteins"/>
    <property type="match status" value="6"/>
</dbReference>
<evidence type="ECO:0000256" key="1">
    <source>
        <dbReference type="ARBA" id="ARBA00022669"/>
    </source>
</evidence>
<name>A0ABY7G374_MYAAR</name>
<keyword evidence="4" id="KW-1015">Disulfide bond</keyword>
<dbReference type="PANTHER" id="PTHR23301:SF0">
    <property type="entry name" value="CHITIN-BINDING TYPE-2 DOMAIN-CONTAINING PROTEIN-RELATED"/>
    <property type="match status" value="1"/>
</dbReference>
<feature type="domain" description="Chitin-binding type-2" evidence="6">
    <location>
        <begin position="694"/>
        <end position="754"/>
    </location>
</feature>
<keyword evidence="3" id="KW-0677">Repeat</keyword>
<dbReference type="Pfam" id="PF01607">
    <property type="entry name" value="CBM_14"/>
    <property type="match status" value="3"/>
</dbReference>
<evidence type="ECO:0000313" key="8">
    <source>
        <dbReference type="Proteomes" id="UP001164746"/>
    </source>
</evidence>
<feature type="domain" description="Chitin-binding type-2" evidence="6">
    <location>
        <begin position="247"/>
        <end position="309"/>
    </location>
</feature>
<proteinExistence type="predicted"/>
<dbReference type="EMBL" id="CP111026">
    <property type="protein sequence ID" value="WAR27974.1"/>
    <property type="molecule type" value="Genomic_DNA"/>
</dbReference>